<evidence type="ECO:0000313" key="10">
    <source>
        <dbReference type="Proteomes" id="UP000239872"/>
    </source>
</evidence>
<feature type="domain" description="Integral membrane bound transporter" evidence="8">
    <location>
        <begin position="24"/>
        <end position="141"/>
    </location>
</feature>
<feature type="transmembrane region" description="Helical" evidence="7">
    <location>
        <begin position="382"/>
        <end position="400"/>
    </location>
</feature>
<comment type="caution">
    <text evidence="9">The sequence shown here is derived from an EMBL/GenBank/DDBJ whole genome shotgun (WGS) entry which is preliminary data.</text>
</comment>
<reference evidence="9 10" key="1">
    <citation type="submission" date="2018-01" db="EMBL/GenBank/DDBJ databases">
        <title>A novel member of the phylum Bacteroidetes isolated from glacier ice.</title>
        <authorList>
            <person name="Liu Q."/>
            <person name="Xin Y.-H."/>
        </authorList>
    </citation>
    <scope>NUCLEOTIDE SEQUENCE [LARGE SCALE GENOMIC DNA]</scope>
    <source>
        <strain evidence="9 10">RB1R16</strain>
    </source>
</reference>
<evidence type="ECO:0000256" key="2">
    <source>
        <dbReference type="ARBA" id="ARBA00022475"/>
    </source>
</evidence>
<dbReference type="AlphaFoldDB" id="A0A2S7SVK9"/>
<dbReference type="PANTHER" id="PTHR30509">
    <property type="entry name" value="P-HYDROXYBENZOIC ACID EFFLUX PUMP SUBUNIT-RELATED"/>
    <property type="match status" value="1"/>
</dbReference>
<feature type="transmembrane region" description="Helical" evidence="7">
    <location>
        <begin position="499"/>
        <end position="524"/>
    </location>
</feature>
<comment type="similarity">
    <text evidence="6">Belongs to the YccS/YhfK family.</text>
</comment>
<evidence type="ECO:0000313" key="9">
    <source>
        <dbReference type="EMBL" id="PQJ10959.1"/>
    </source>
</evidence>
<name>A0A2S7SVK9_9BACT</name>
<evidence type="ECO:0000259" key="8">
    <source>
        <dbReference type="Pfam" id="PF13515"/>
    </source>
</evidence>
<comment type="subcellular location">
    <subcellularLocation>
        <location evidence="1">Cell membrane</location>
        <topology evidence="1">Multi-pass membrane protein</topology>
    </subcellularLocation>
</comment>
<gene>
    <name evidence="9" type="ORF">CJD36_013395</name>
</gene>
<evidence type="ECO:0000256" key="4">
    <source>
        <dbReference type="ARBA" id="ARBA00022989"/>
    </source>
</evidence>
<feature type="domain" description="Integral membrane bound transporter" evidence="8">
    <location>
        <begin position="392"/>
        <end position="515"/>
    </location>
</feature>
<dbReference type="Pfam" id="PF13515">
    <property type="entry name" value="FUSC_2"/>
    <property type="match status" value="2"/>
</dbReference>
<proteinExistence type="inferred from homology"/>
<dbReference type="GO" id="GO:0005886">
    <property type="term" value="C:plasma membrane"/>
    <property type="evidence" value="ECO:0007669"/>
    <property type="project" value="UniProtKB-SubCell"/>
</dbReference>
<dbReference type="Proteomes" id="UP000239872">
    <property type="component" value="Unassembled WGS sequence"/>
</dbReference>
<feature type="transmembrane region" description="Helical" evidence="7">
    <location>
        <begin position="99"/>
        <end position="117"/>
    </location>
</feature>
<keyword evidence="2" id="KW-1003">Cell membrane</keyword>
<feature type="transmembrane region" description="Helical" evidence="7">
    <location>
        <begin position="129"/>
        <end position="149"/>
    </location>
</feature>
<feature type="transmembrane region" description="Helical" evidence="7">
    <location>
        <begin position="49"/>
        <end position="68"/>
    </location>
</feature>
<dbReference type="InterPro" id="IPR049453">
    <property type="entry name" value="Memb_transporter_dom"/>
</dbReference>
<accession>A0A2S7SVK9</accession>
<feature type="transmembrane region" description="Helical" evidence="7">
    <location>
        <begin position="74"/>
        <end position="92"/>
    </location>
</feature>
<feature type="transmembrane region" description="Helical" evidence="7">
    <location>
        <begin position="473"/>
        <end position="490"/>
    </location>
</feature>
<keyword evidence="10" id="KW-1185">Reference proteome</keyword>
<protein>
    <recommendedName>
        <fullName evidence="8">Integral membrane bound transporter domain-containing protein</fullName>
    </recommendedName>
</protein>
<dbReference type="EMBL" id="PPSL01000003">
    <property type="protein sequence ID" value="PQJ10959.1"/>
    <property type="molecule type" value="Genomic_DNA"/>
</dbReference>
<feature type="transmembrane region" description="Helical" evidence="7">
    <location>
        <begin position="406"/>
        <end position="424"/>
    </location>
</feature>
<sequence>MVSWGIRMAISGTVPLIWGLATNHVSDAVWIALTAEAISWVEMKGSFNWRVRTLFIGALLALFWGALGTLTGDSIVLSVLFMFVAAFVATLLKNLGDRASGLAICVYLMYIICNAYPDRDTPDVKHRILTIAIGTAWPIIVGISASLLMPVQQPFRRQIALIWRSISVLVDTITRSAVDPKARHDIYLKEKEVRTAIDHSFEFYGRMAHQGSATKDNRQYQLLLLRKNAALVAVNVIAIADEMEHIAIQTLDEALRVKAATLFSALEEAVSRISVFVLTLKAEEKLLAISQINRLKKLTALIKAYPLEEGHKQTIAINRILQLTGRTVKLLESAVQRVELMGDDVPVFKSYSLVKTMFVLQPRKIAGNIKTLAHVNTLAFRFALRSAIAASIAMLIFKFFKIDHGYWIPFSLMIVIQPYFGATLKKAVDRVFGTLLGGIVGSLLLLLPTGIYLKESVMFVTFVLMVYYVRKNYAIAVFVVTVNLVLLFNIDHSYSNQILIYRGLCTIGGSLLAVVSGFALLPAWDEKWLPTHLASAVKANYDYFTGTFFSKVNNWTKNKRVAESKNSDVFDSFNRYMEEPGKEKTEAYYDIITCNVRITRDLNTINIEQEEKKTINSQPDAAQQAILNECLQLFHDILPSLHELNHHVDNNPIVVDGNTPPPFRLNEVQIVSLEKLRIELKALKADLLNLTI</sequence>
<keyword evidence="5 7" id="KW-0472">Membrane</keyword>
<evidence type="ECO:0000256" key="5">
    <source>
        <dbReference type="ARBA" id="ARBA00023136"/>
    </source>
</evidence>
<evidence type="ECO:0000256" key="3">
    <source>
        <dbReference type="ARBA" id="ARBA00022692"/>
    </source>
</evidence>
<organism evidence="9 10">
    <name type="scientific">Flavipsychrobacter stenotrophus</name>
    <dbReference type="NCBI Taxonomy" id="2077091"/>
    <lineage>
        <taxon>Bacteria</taxon>
        <taxon>Pseudomonadati</taxon>
        <taxon>Bacteroidota</taxon>
        <taxon>Chitinophagia</taxon>
        <taxon>Chitinophagales</taxon>
        <taxon>Chitinophagaceae</taxon>
        <taxon>Flavipsychrobacter</taxon>
    </lineage>
</organism>
<keyword evidence="4 7" id="KW-1133">Transmembrane helix</keyword>
<dbReference type="PANTHER" id="PTHR30509:SF9">
    <property type="entry name" value="MULTIDRUG RESISTANCE PROTEIN MDTO"/>
    <property type="match status" value="1"/>
</dbReference>
<evidence type="ECO:0000256" key="6">
    <source>
        <dbReference type="ARBA" id="ARBA00043993"/>
    </source>
</evidence>
<feature type="transmembrane region" description="Helical" evidence="7">
    <location>
        <begin position="431"/>
        <end position="453"/>
    </location>
</feature>
<evidence type="ECO:0000256" key="7">
    <source>
        <dbReference type="SAM" id="Phobius"/>
    </source>
</evidence>
<evidence type="ECO:0000256" key="1">
    <source>
        <dbReference type="ARBA" id="ARBA00004651"/>
    </source>
</evidence>
<keyword evidence="3 7" id="KW-0812">Transmembrane</keyword>